<evidence type="ECO:0000256" key="9">
    <source>
        <dbReference type="ARBA" id="ARBA00022771"/>
    </source>
</evidence>
<evidence type="ECO:0000256" key="13">
    <source>
        <dbReference type="ARBA" id="ARBA00023136"/>
    </source>
</evidence>
<dbReference type="GO" id="GO:0020002">
    <property type="term" value="C:host cell plasma membrane"/>
    <property type="evidence" value="ECO:0007669"/>
    <property type="project" value="UniProtKB-SubCell"/>
</dbReference>
<dbReference type="InterPro" id="IPR024183">
    <property type="entry name" value="RING_finger_Z_arenaviridae"/>
</dbReference>
<evidence type="ECO:0000256" key="6">
    <source>
        <dbReference type="ARBA" id="ARBA00022637"/>
    </source>
</evidence>
<dbReference type="HAMAP" id="MF_04087">
    <property type="entry name" value="ARENA_Z"/>
    <property type="match status" value="1"/>
</dbReference>
<dbReference type="GO" id="GO:0046761">
    <property type="term" value="P:viral budding from plasma membrane"/>
    <property type="evidence" value="ECO:0007669"/>
    <property type="project" value="UniProtKB-UniRule"/>
</dbReference>
<feature type="domain" description="RING finger protein Z zinc finger" evidence="21">
    <location>
        <begin position="37"/>
        <end position="85"/>
    </location>
</feature>
<evidence type="ECO:0000256" key="20">
    <source>
        <dbReference type="SAM" id="MobiDB-lite"/>
    </source>
</evidence>
<dbReference type="RefSeq" id="YP_009141007.1">
    <property type="nucleotide sequence ID" value="NC_027136.1"/>
</dbReference>
<keyword evidence="11 17" id="KW-0946">Virion</keyword>
<reference evidence="23" key="1">
    <citation type="journal article" date="2015" name="Emerg. Infect. Dis.">
        <title>Novel Arenavirus Isolates from Namaqua Rock Mice, Namibia, Southern Africa.</title>
        <authorList>
            <person name="Witkowski P.T."/>
            <person name="Kallies R."/>
            <person name="Hoveka J."/>
            <person name="Auste B."/>
            <person name="Ithete N.L."/>
            <person name="Soltys K."/>
            <person name="Szemes T."/>
            <person name="Drosten C."/>
            <person name="Preiser W."/>
            <person name="Klempa B."/>
            <person name="Mfune J.K."/>
            <person name="Kruger D.H."/>
        </authorList>
    </citation>
    <scope>NUCLEOTIDE SEQUENCE [LARGE SCALE GENOMIC DNA]</scope>
</reference>
<comment type="domain">
    <text evidence="17">Late-budding domains (L domains) are short sequence motifs essential for viral particle budding. They recruit proteins of the host ESCRT machinery (Endosomal Sorting Complex Required for Transport) or ESCRT-associated proteins.</text>
</comment>
<feature type="compositionally biased region" description="Polar residues" evidence="20">
    <location>
        <begin position="1"/>
        <end position="14"/>
    </location>
</feature>
<dbReference type="PIRSF" id="PIRSF004030">
    <property type="entry name" value="Z_ArenaV"/>
    <property type="match status" value="1"/>
</dbReference>
<comment type="subunit">
    <text evidence="17">Interacts with protein NP; this interaction probably directs the encapsidated genome to budding sites. Interacts (via RING domain) with polymerase L; this interaction inhibits viral transcription and replication, Z partially blocks the product exit tunnel for the releasing nascent RNA product. Interacts with the glycoprotein complex; this interaction plays a role in virion budding. Interacts with host eIF4E; this interaction results in eIF4E reduced affinity for its substrate, the 5'-m7 G cap structure. Interacts (via late-budding domain) with host TSG101; this interaction is essential for budding and release of viral particles. Interacts with host RPLP0; this interaction may serve to load ribosome-like particles inside the virion. Interacts with host PML; this interaction induces PML bodies redistribution in the cytoplasm upon viral infection.</text>
</comment>
<dbReference type="OrthoDB" id="23344at10239"/>
<feature type="chain" id="PRO_5023464853" description="RING finger protein Z" evidence="17">
    <location>
        <begin position="2"/>
        <end position="101"/>
    </location>
</feature>
<dbReference type="GO" id="GO:0044220">
    <property type="term" value="C:host cell perinuclear region of cytoplasm"/>
    <property type="evidence" value="ECO:0007669"/>
    <property type="project" value="UniProtKB-SubCell"/>
</dbReference>
<gene>
    <name evidence="17 22" type="primary">Z</name>
</gene>
<dbReference type="GeneID" id="24404844"/>
<name>A0A0F7KM42_9VIRU</name>
<keyword evidence="13 17" id="KW-0472">Membrane</keyword>
<evidence type="ECO:0000256" key="10">
    <source>
        <dbReference type="ARBA" id="ARBA00022833"/>
    </source>
</evidence>
<comment type="function">
    <text evidence="16">Plays a crucial role in virion assembly and budding. Expressed late in the virus life cycle, it acts as an inhibitor of viral transcription and RNA synthesis by interacting with the viral polymerase L. Presumably recruits the NP encapsidated genome to cellular membranes at budding sites via direct interaction with NP. Plays critical roles in the final steps of viral release by interacting with host TSG101, a member of the vacuolar protein-sorting pathway and using other cellular host proteins involved in vesicle formation pathway. The budding of the virus progeny occurs after association of protein Z with the viral glycoprotein complex SSP-GP1-GP2 at the cell periphery, step that requires myristoylation of protein Z. Also selectively represses protein production by associating with host eIF4E. In cell-based minigenome assay, has an inhibitory effect on the ribonucleoprotein machinery (vRNP), which is responsible for the replication and transcription of the viral genome.</text>
</comment>
<keyword evidence="12 17" id="KW-1043">Host membrane</keyword>
<evidence type="ECO:0000256" key="4">
    <source>
        <dbReference type="ARBA" id="ARBA00022581"/>
    </source>
</evidence>
<feature type="initiator methionine" description="Removed; by host" evidence="17">
    <location>
        <position position="1"/>
    </location>
</feature>
<evidence type="ECO:0000256" key="3">
    <source>
        <dbReference type="ARBA" id="ARBA00022511"/>
    </source>
</evidence>
<accession>A0A0F7KM42</accession>
<evidence type="ECO:0000256" key="19">
    <source>
        <dbReference type="PIRSR" id="PIRSR004030-1"/>
    </source>
</evidence>
<feature type="zinc finger region" description="RING-type; atypical" evidence="17">
    <location>
        <begin position="41"/>
        <end position="77"/>
    </location>
</feature>
<keyword evidence="5 17" id="KW-1188">Viral release from host cell</keyword>
<evidence type="ECO:0000256" key="12">
    <source>
        <dbReference type="ARBA" id="ARBA00022870"/>
    </source>
</evidence>
<keyword evidence="3 17" id="KW-1032">Host cell membrane</keyword>
<keyword evidence="10 17" id="KW-0862">Zinc</keyword>
<evidence type="ECO:0000256" key="11">
    <source>
        <dbReference type="ARBA" id="ARBA00022844"/>
    </source>
</evidence>
<evidence type="ECO:0000256" key="15">
    <source>
        <dbReference type="ARBA" id="ARBA00023288"/>
    </source>
</evidence>
<evidence type="ECO:0000256" key="18">
    <source>
        <dbReference type="PIRNR" id="PIRNR004030"/>
    </source>
</evidence>
<dbReference type="InterPro" id="IPR003224">
    <property type="entry name" value="Z_RING_Znf"/>
</dbReference>
<evidence type="ECO:0000259" key="21">
    <source>
        <dbReference type="Pfam" id="PF03854"/>
    </source>
</evidence>
<comment type="similarity">
    <text evidence="1 17 18">Belongs to the arenaviridae Z protein family.</text>
</comment>
<keyword evidence="4 17" id="KW-0945">Host-virus interaction</keyword>
<sequence length="101" mass="11289">MGQKPSKGSSTESSNWRKRLEEKEKRSELIPDATHLGPQFCKSCWFARHGLVECNGHYLCLSCLTLLLTVSDRCPICKLPLPDKLSLTRAPTAPPPPPYKP</sequence>
<keyword evidence="9 17" id="KW-0863">Zinc-finger</keyword>
<comment type="caution">
    <text evidence="17">Lacks conserved residue(s) required for the propagation of feature annotation.</text>
</comment>
<keyword evidence="6 17" id="KW-1198">Viral budding</keyword>
<dbReference type="GO" id="GO:0003723">
    <property type="term" value="F:RNA binding"/>
    <property type="evidence" value="ECO:0007669"/>
    <property type="project" value="UniProtKB-UniRule"/>
</dbReference>
<evidence type="ECO:0000256" key="7">
    <source>
        <dbReference type="ARBA" id="ARBA00022707"/>
    </source>
</evidence>
<keyword evidence="15 17" id="KW-0449">Lipoprotein</keyword>
<evidence type="ECO:0000313" key="22">
    <source>
        <dbReference type="EMBL" id="AKH39837.1"/>
    </source>
</evidence>
<feature type="lipid moiety-binding region" description="N-myristoyl glycine; by host" evidence="17 19">
    <location>
        <position position="2"/>
    </location>
</feature>
<dbReference type="GO" id="GO:0039702">
    <property type="term" value="P:viral budding via host ESCRT complex"/>
    <property type="evidence" value="ECO:0007669"/>
    <property type="project" value="UniProtKB-UniRule"/>
</dbReference>
<evidence type="ECO:0000256" key="14">
    <source>
        <dbReference type="ARBA" id="ARBA00023200"/>
    </source>
</evidence>
<evidence type="ECO:0000256" key="16">
    <source>
        <dbReference type="ARBA" id="ARBA00093315"/>
    </source>
</evidence>
<protein>
    <recommendedName>
        <fullName evidence="17 18">RING finger protein Z</fullName>
        <shortName evidence="17 18">Protein Z</shortName>
    </recommendedName>
    <alternativeName>
        <fullName evidence="17 18">Zinc-binding protein</fullName>
    </alternativeName>
</protein>
<feature type="region of interest" description="Disordered" evidence="20">
    <location>
        <begin position="1"/>
        <end position="28"/>
    </location>
</feature>
<dbReference type="Pfam" id="PF03854">
    <property type="entry name" value="zf-P11"/>
    <property type="match status" value="1"/>
</dbReference>
<evidence type="ECO:0000256" key="2">
    <source>
        <dbReference type="ARBA" id="ARBA00022462"/>
    </source>
</evidence>
<evidence type="ECO:0000256" key="17">
    <source>
        <dbReference type="HAMAP-Rule" id="MF_04087"/>
    </source>
</evidence>
<dbReference type="SUPFAM" id="SSF57850">
    <property type="entry name" value="RING/U-box"/>
    <property type="match status" value="1"/>
</dbReference>
<evidence type="ECO:0000256" key="8">
    <source>
        <dbReference type="ARBA" id="ARBA00022723"/>
    </source>
</evidence>
<feature type="short sequence motif" description="PTAP/PSAP motif" evidence="17">
    <location>
        <begin position="91"/>
        <end position="94"/>
    </location>
</feature>
<evidence type="ECO:0000256" key="1">
    <source>
        <dbReference type="ARBA" id="ARBA00005503"/>
    </source>
</evidence>
<dbReference type="GO" id="GO:0008270">
    <property type="term" value="F:zinc ion binding"/>
    <property type="evidence" value="ECO:0007669"/>
    <property type="project" value="UniProtKB-UniRule"/>
</dbReference>
<dbReference type="GO" id="GO:0044423">
    <property type="term" value="C:virion component"/>
    <property type="evidence" value="ECO:0007669"/>
    <property type="project" value="UniProtKB-UniRule"/>
</dbReference>
<dbReference type="Proteomes" id="UP000170172">
    <property type="component" value="Genome"/>
</dbReference>
<dbReference type="Gene3D" id="3.30.160.310">
    <property type="match status" value="1"/>
</dbReference>
<dbReference type="InterPro" id="IPR038485">
    <property type="entry name" value="Z_RING-type_Znf_sf"/>
</dbReference>
<dbReference type="GO" id="GO:0016020">
    <property type="term" value="C:membrane"/>
    <property type="evidence" value="ECO:0007669"/>
    <property type="project" value="UniProtKB-UniRule"/>
</dbReference>
<keyword evidence="8 17" id="KW-0479">Metal-binding</keyword>
<organism evidence="22 23">
    <name type="scientific">Mammarenavirus marientalense</name>
    <dbReference type="NCBI Taxonomy" id="3052318"/>
    <lineage>
        <taxon>Viruses</taxon>
        <taxon>Riboviria</taxon>
        <taxon>Orthornavirae</taxon>
        <taxon>Negarnaviricota</taxon>
        <taxon>Polyploviricotina</taxon>
        <taxon>Bunyaviricetes</taxon>
        <taxon>Hareavirales</taxon>
        <taxon>Arenaviridae</taxon>
        <taxon>Mammarenavirus</taxon>
    </lineage>
</organism>
<proteinExistence type="inferred from homology"/>
<keyword evidence="23" id="KW-1185">Reference proteome</keyword>
<keyword evidence="14 17" id="KW-1035">Host cytoplasm</keyword>
<evidence type="ECO:0000256" key="5">
    <source>
        <dbReference type="ARBA" id="ARBA00022612"/>
    </source>
</evidence>
<keyword evidence="2 17" id="KW-1187">Viral budding via the host ESCRT complexes</keyword>
<comment type="PTM">
    <text evidence="17">Myristoylation is required for the role of RING finger protein Z in assembly and budding.</text>
</comment>
<feature type="compositionally biased region" description="Basic and acidic residues" evidence="20">
    <location>
        <begin position="18"/>
        <end position="28"/>
    </location>
</feature>
<keyword evidence="7 17" id="KW-0519">Myristate</keyword>
<comment type="subcellular location">
    <subcellularLocation>
        <location evidence="17 18">Virion</location>
    </subcellularLocation>
    <subcellularLocation>
        <location evidence="17 18">Host cytoplasm</location>
        <location evidence="17 18">Host perinuclear region</location>
    </subcellularLocation>
    <subcellularLocation>
        <location evidence="17 18">Host cell membrane</location>
        <topology evidence="17">Lipid-anchor</topology>
        <orientation evidence="17">Cytoplasmic side</orientation>
    </subcellularLocation>
    <text evidence="17 18">Mainly perinuclear. During budding, associates at the inner side of the plasma membrane of infected cells.</text>
</comment>
<evidence type="ECO:0000313" key="23">
    <source>
        <dbReference type="Proteomes" id="UP000170172"/>
    </source>
</evidence>
<dbReference type="KEGG" id="vg:24404844"/>
<dbReference type="EMBL" id="KP867641">
    <property type="protein sequence ID" value="AKH39837.1"/>
    <property type="molecule type" value="Genomic_RNA"/>
</dbReference>